<evidence type="ECO:0000259" key="12">
    <source>
        <dbReference type="PROSITE" id="PS50157"/>
    </source>
</evidence>
<dbReference type="GO" id="GO:0008270">
    <property type="term" value="F:zinc ion binding"/>
    <property type="evidence" value="ECO:0007669"/>
    <property type="project" value="UniProtKB-KW"/>
</dbReference>
<keyword evidence="7" id="KW-0862">Zinc</keyword>
<comment type="subcellular location">
    <subcellularLocation>
        <location evidence="1">Nucleus</location>
    </subcellularLocation>
</comment>
<dbReference type="GO" id="GO:0000978">
    <property type="term" value="F:RNA polymerase II cis-regulatory region sequence-specific DNA binding"/>
    <property type="evidence" value="ECO:0007669"/>
    <property type="project" value="TreeGrafter"/>
</dbReference>
<dbReference type="InterPro" id="IPR056436">
    <property type="entry name" value="Znf-C2H2_ZIC1-5/GLI1-3-like"/>
</dbReference>
<dbReference type="FunFam" id="3.30.160.60:FF:000041">
    <property type="entry name" value="Zinc finger protein ZIC 1"/>
    <property type="match status" value="1"/>
</dbReference>
<comment type="similarity">
    <text evidence="2">Belongs to the GLI C2H2-type zinc-finger protein family.</text>
</comment>
<dbReference type="PANTHER" id="PTHR45718">
    <property type="entry name" value="TRANSCRIPTIONAL ACTIVATOR CUBITUS INTERRUPTUS"/>
    <property type="match status" value="1"/>
</dbReference>
<evidence type="ECO:0000313" key="13">
    <source>
        <dbReference type="Proteomes" id="UP000694843"/>
    </source>
</evidence>
<dbReference type="Gene3D" id="3.30.160.60">
    <property type="entry name" value="Classic Zinc Finger"/>
    <property type="match status" value="4"/>
</dbReference>
<evidence type="ECO:0000256" key="1">
    <source>
        <dbReference type="ARBA" id="ARBA00004123"/>
    </source>
</evidence>
<dbReference type="InterPro" id="IPR013087">
    <property type="entry name" value="Znf_C2H2_type"/>
</dbReference>
<dbReference type="Pfam" id="PF18366">
    <property type="entry name" value="zf_ZIC"/>
    <property type="match status" value="1"/>
</dbReference>
<evidence type="ECO:0000256" key="9">
    <source>
        <dbReference type="ARBA" id="ARBA00023242"/>
    </source>
</evidence>
<dbReference type="FunFam" id="3.30.160.60:FF:000039">
    <property type="entry name" value="Zinc finger protein ZIC 1"/>
    <property type="match status" value="1"/>
</dbReference>
<feature type="compositionally biased region" description="Basic residues" evidence="11">
    <location>
        <begin position="314"/>
        <end position="323"/>
    </location>
</feature>
<dbReference type="InterPro" id="IPR043359">
    <property type="entry name" value="GLI-like"/>
</dbReference>
<feature type="domain" description="C2H2-type" evidence="12">
    <location>
        <begin position="210"/>
        <end position="237"/>
    </location>
</feature>
<dbReference type="Proteomes" id="UP000694843">
    <property type="component" value="Unplaced"/>
</dbReference>
<sequence length="436" mass="48159">MLSPFVDSSHVGSLMGHKIGPSAHHMGAESLGHAQANQYNNGYGMTHPSMHPSSMAYSRDIFFRRDHMAPLGSLGGHDFNQQHHHHTAMFGATLAPDTPSVMFPGLHEHHQHNMNRLAGMDWPHQHQQFHHGVNPMNMGPMGATHSPGAFFRYMRQPIKQELSCMWLDQDQPSPKKPCNKTFGSMHEIVTHITVEHVGGPECSSHACFWQNCPRNGRSFKAKYKLVNHIRVHTGEKPFPCPFPGCGKVFARSENLKIHKRTHTGEKPFKCEYEGCDRRFANSSDRKKHSHVHTSDKPYNCKVRGCDKSYTHPSSLRKHMKVHGKSPPPSGSGYESDDSTTTTETSASNSNIPSSTTQSSGHSQTNINVSRECSVNTAISSVPIVGSNNHNTTTAHNANLSEWYVCQSAAGMPTPPSNEHSPIPPLPGTILPPSAVY</sequence>
<dbReference type="KEGG" id="hazt:108667525"/>
<dbReference type="GO" id="GO:0005634">
    <property type="term" value="C:nucleus"/>
    <property type="evidence" value="ECO:0007669"/>
    <property type="project" value="UniProtKB-SubCell"/>
</dbReference>
<dbReference type="RefSeq" id="XP_018010048.1">
    <property type="nucleotide sequence ID" value="XM_018154559.2"/>
</dbReference>
<keyword evidence="9" id="KW-0539">Nucleus</keyword>
<evidence type="ECO:0000256" key="10">
    <source>
        <dbReference type="PROSITE-ProRule" id="PRU00042"/>
    </source>
</evidence>
<feature type="region of interest" description="Disordered" evidence="11">
    <location>
        <begin position="311"/>
        <end position="364"/>
    </location>
</feature>
<evidence type="ECO:0000256" key="6">
    <source>
        <dbReference type="ARBA" id="ARBA00022771"/>
    </source>
</evidence>
<dbReference type="SUPFAM" id="SSF57667">
    <property type="entry name" value="beta-beta-alpha zinc fingers"/>
    <property type="match status" value="2"/>
</dbReference>
<dbReference type="InterPro" id="IPR041643">
    <property type="entry name" value="Znf_ZIC"/>
</dbReference>
<evidence type="ECO:0000256" key="7">
    <source>
        <dbReference type="ARBA" id="ARBA00022833"/>
    </source>
</evidence>
<dbReference type="FunFam" id="3.30.160.60:FF:000035">
    <property type="entry name" value="Zinc finger protein ZIC 1"/>
    <property type="match status" value="1"/>
</dbReference>
<evidence type="ECO:0000256" key="8">
    <source>
        <dbReference type="ARBA" id="ARBA00023125"/>
    </source>
</evidence>
<dbReference type="Pfam" id="PF00096">
    <property type="entry name" value="zf-C2H2"/>
    <property type="match status" value="2"/>
</dbReference>
<dbReference type="OrthoDB" id="3214149at2759"/>
<accession>A0A8B7N9N3</accession>
<proteinExistence type="inferred from homology"/>
<evidence type="ECO:0000256" key="4">
    <source>
        <dbReference type="ARBA" id="ARBA00022723"/>
    </source>
</evidence>
<keyword evidence="6 10" id="KW-0863">Zinc-finger</keyword>
<feature type="compositionally biased region" description="Low complexity" evidence="11">
    <location>
        <begin position="427"/>
        <end position="436"/>
    </location>
</feature>
<dbReference type="Pfam" id="PF23561">
    <property type="entry name" value="zf-C2H2_15"/>
    <property type="match status" value="1"/>
</dbReference>
<dbReference type="AlphaFoldDB" id="A0A8B7N9N3"/>
<feature type="compositionally biased region" description="Low complexity" evidence="11">
    <location>
        <begin position="330"/>
        <end position="364"/>
    </location>
</feature>
<name>A0A8B7N9N3_HYAAZ</name>
<keyword evidence="3" id="KW-0217">Developmental protein</keyword>
<evidence type="ECO:0000256" key="5">
    <source>
        <dbReference type="ARBA" id="ARBA00022737"/>
    </source>
</evidence>
<keyword evidence="5" id="KW-0677">Repeat</keyword>
<dbReference type="GeneID" id="108667525"/>
<evidence type="ECO:0000256" key="3">
    <source>
        <dbReference type="ARBA" id="ARBA00022473"/>
    </source>
</evidence>
<feature type="domain" description="C2H2-type" evidence="12">
    <location>
        <begin position="268"/>
        <end position="297"/>
    </location>
</feature>
<dbReference type="SMART" id="SM00355">
    <property type="entry name" value="ZnF_C2H2"/>
    <property type="match status" value="5"/>
</dbReference>
<evidence type="ECO:0000313" key="14">
    <source>
        <dbReference type="RefSeq" id="XP_018010048.1"/>
    </source>
</evidence>
<dbReference type="PANTHER" id="PTHR45718:SF8">
    <property type="entry name" value="GLIS FAMILY ZINC FINGER 2"/>
    <property type="match status" value="1"/>
</dbReference>
<keyword evidence="8" id="KW-0238">DNA-binding</keyword>
<feature type="domain" description="C2H2-type" evidence="12">
    <location>
        <begin position="298"/>
        <end position="327"/>
    </location>
</feature>
<evidence type="ECO:0000256" key="11">
    <source>
        <dbReference type="SAM" id="MobiDB-lite"/>
    </source>
</evidence>
<organism evidence="13 14">
    <name type="scientific">Hyalella azteca</name>
    <name type="common">Amphipod</name>
    <dbReference type="NCBI Taxonomy" id="294128"/>
    <lineage>
        <taxon>Eukaryota</taxon>
        <taxon>Metazoa</taxon>
        <taxon>Ecdysozoa</taxon>
        <taxon>Arthropoda</taxon>
        <taxon>Crustacea</taxon>
        <taxon>Multicrustacea</taxon>
        <taxon>Malacostraca</taxon>
        <taxon>Eumalacostraca</taxon>
        <taxon>Peracarida</taxon>
        <taxon>Amphipoda</taxon>
        <taxon>Senticaudata</taxon>
        <taxon>Talitrida</taxon>
        <taxon>Talitroidea</taxon>
        <taxon>Hyalellidae</taxon>
        <taxon>Hyalella</taxon>
    </lineage>
</organism>
<protein>
    <submittedName>
        <fullName evidence="14">Zinc finger protein ZIC 4</fullName>
    </submittedName>
</protein>
<feature type="region of interest" description="Disordered" evidence="11">
    <location>
        <begin position="410"/>
        <end position="436"/>
    </location>
</feature>
<dbReference type="FunFam" id="3.30.160.60:FF:000050">
    <property type="entry name" value="zinc finger protein ZIC 1"/>
    <property type="match status" value="1"/>
</dbReference>
<dbReference type="InterPro" id="IPR036236">
    <property type="entry name" value="Znf_C2H2_sf"/>
</dbReference>
<dbReference type="PROSITE" id="PS50157">
    <property type="entry name" value="ZINC_FINGER_C2H2_2"/>
    <property type="match status" value="4"/>
</dbReference>
<reference evidence="14" key="1">
    <citation type="submission" date="2025-08" db="UniProtKB">
        <authorList>
            <consortium name="RefSeq"/>
        </authorList>
    </citation>
    <scope>IDENTIFICATION</scope>
    <source>
        <tissue evidence="14">Whole organism</tissue>
    </source>
</reference>
<feature type="domain" description="C2H2-type" evidence="12">
    <location>
        <begin position="238"/>
        <end position="267"/>
    </location>
</feature>
<keyword evidence="4" id="KW-0479">Metal-binding</keyword>
<evidence type="ECO:0000256" key="2">
    <source>
        <dbReference type="ARBA" id="ARBA00010831"/>
    </source>
</evidence>
<keyword evidence="13" id="KW-1185">Reference proteome</keyword>
<dbReference type="PROSITE" id="PS00028">
    <property type="entry name" value="ZINC_FINGER_C2H2_1"/>
    <property type="match status" value="3"/>
</dbReference>
<gene>
    <name evidence="14" type="primary">LOC108667525</name>
</gene>
<dbReference type="GO" id="GO:0000981">
    <property type="term" value="F:DNA-binding transcription factor activity, RNA polymerase II-specific"/>
    <property type="evidence" value="ECO:0007669"/>
    <property type="project" value="TreeGrafter"/>
</dbReference>